<organism evidence="1 2">
    <name type="scientific">Candidatus Schekmanbacteria bacterium RBG_13_48_7</name>
    <dbReference type="NCBI Taxonomy" id="1817878"/>
    <lineage>
        <taxon>Bacteria</taxon>
        <taxon>Candidatus Schekmaniibacteriota</taxon>
    </lineage>
</organism>
<name>A0A1F7RZY2_9BACT</name>
<evidence type="ECO:0008006" key="3">
    <source>
        <dbReference type="Google" id="ProtNLM"/>
    </source>
</evidence>
<reference evidence="1 2" key="1">
    <citation type="journal article" date="2016" name="Nat. Commun.">
        <title>Thousands of microbial genomes shed light on interconnected biogeochemical processes in an aquifer system.</title>
        <authorList>
            <person name="Anantharaman K."/>
            <person name="Brown C.T."/>
            <person name="Hug L.A."/>
            <person name="Sharon I."/>
            <person name="Castelle C.J."/>
            <person name="Probst A.J."/>
            <person name="Thomas B.C."/>
            <person name="Singh A."/>
            <person name="Wilkins M.J."/>
            <person name="Karaoz U."/>
            <person name="Brodie E.L."/>
            <person name="Williams K.H."/>
            <person name="Hubbard S.S."/>
            <person name="Banfield J.F."/>
        </authorList>
    </citation>
    <scope>NUCLEOTIDE SEQUENCE [LARGE SCALE GENOMIC DNA]</scope>
</reference>
<protein>
    <recommendedName>
        <fullName evidence="3">Abnormal spindle-like microcephaly-associated protein ASH domain-containing protein</fullName>
    </recommendedName>
</protein>
<evidence type="ECO:0000313" key="1">
    <source>
        <dbReference type="EMBL" id="OGL47011.1"/>
    </source>
</evidence>
<comment type="caution">
    <text evidence="1">The sequence shown here is derived from an EMBL/GenBank/DDBJ whole genome shotgun (WGS) entry which is preliminary data.</text>
</comment>
<sequence length="177" mass="19408">MYLTIFIGGLKMKRFTSIRMLGLAAILVSLFLTGFQPAWCGITPDKTSIDFGPVLVGIQATDTLILTNTDPVNIYRIYSVQFHPSPVPPPEIVIISITPPTPDVDLAPGESMVIELGFTPSDTVAYTARLWIQTEDPDADSIIIPIDGSGYLVLDEDEDEDEDMDDEAIVKAVKKHK</sequence>
<dbReference type="AlphaFoldDB" id="A0A1F7RZY2"/>
<gene>
    <name evidence="1" type="ORF">A2161_14475</name>
</gene>
<dbReference type="InterPro" id="IPR013783">
    <property type="entry name" value="Ig-like_fold"/>
</dbReference>
<dbReference type="EMBL" id="MGDD01000102">
    <property type="protein sequence ID" value="OGL47011.1"/>
    <property type="molecule type" value="Genomic_DNA"/>
</dbReference>
<dbReference type="Gene3D" id="2.60.40.10">
    <property type="entry name" value="Immunoglobulins"/>
    <property type="match status" value="1"/>
</dbReference>
<evidence type="ECO:0000313" key="2">
    <source>
        <dbReference type="Proteomes" id="UP000179266"/>
    </source>
</evidence>
<dbReference type="Proteomes" id="UP000179266">
    <property type="component" value="Unassembled WGS sequence"/>
</dbReference>
<accession>A0A1F7RZY2</accession>
<proteinExistence type="predicted"/>